<dbReference type="Proteomes" id="UP000046393">
    <property type="component" value="Unplaced"/>
</dbReference>
<reference evidence="2" key="1">
    <citation type="submission" date="2017-02" db="UniProtKB">
        <authorList>
            <consortium name="WormBaseParasite"/>
        </authorList>
    </citation>
    <scope>IDENTIFICATION</scope>
</reference>
<dbReference type="WBParaSite" id="SMUV_0000173201-mRNA-1">
    <property type="protein sequence ID" value="SMUV_0000173201-mRNA-1"/>
    <property type="gene ID" value="SMUV_0000173201"/>
</dbReference>
<name>A0A0N5AC56_9BILA</name>
<evidence type="ECO:0000313" key="2">
    <source>
        <dbReference type="WBParaSite" id="SMUV_0000173201-mRNA-1"/>
    </source>
</evidence>
<evidence type="ECO:0000313" key="1">
    <source>
        <dbReference type="Proteomes" id="UP000046393"/>
    </source>
</evidence>
<proteinExistence type="predicted"/>
<dbReference type="AlphaFoldDB" id="A0A0N5AC56"/>
<organism evidence="1 2">
    <name type="scientific">Syphacia muris</name>
    <dbReference type="NCBI Taxonomy" id="451379"/>
    <lineage>
        <taxon>Eukaryota</taxon>
        <taxon>Metazoa</taxon>
        <taxon>Ecdysozoa</taxon>
        <taxon>Nematoda</taxon>
        <taxon>Chromadorea</taxon>
        <taxon>Rhabditida</taxon>
        <taxon>Spirurina</taxon>
        <taxon>Oxyuridomorpha</taxon>
        <taxon>Oxyuroidea</taxon>
        <taxon>Oxyuridae</taxon>
        <taxon>Syphacia</taxon>
    </lineage>
</organism>
<protein>
    <submittedName>
        <fullName evidence="2">MADF domain-containing protein</fullName>
    </submittedName>
</protein>
<accession>A0A0N5AC56</accession>
<sequence length="91" mass="10566">MDSNFRSSETIIKTYTKLFLVKAKDFPIHWEALRSVRSISSDSPSLDSTHSKEQNLEWDQEITQNDLIQSKGIQILRSGMLSWIVKGYYKV</sequence>
<keyword evidence="1" id="KW-1185">Reference proteome</keyword>